<dbReference type="OrthoDB" id="9796420at2"/>
<dbReference type="SUPFAM" id="SSF48498">
    <property type="entry name" value="Tetracyclin repressor-like, C-terminal domain"/>
    <property type="match status" value="1"/>
</dbReference>
<keyword evidence="2" id="KW-0805">Transcription regulation</keyword>
<evidence type="ECO:0000313" key="8">
    <source>
        <dbReference type="Proteomes" id="UP000050544"/>
    </source>
</evidence>
<dbReference type="GO" id="GO:0000976">
    <property type="term" value="F:transcription cis-regulatory region binding"/>
    <property type="evidence" value="ECO:0007669"/>
    <property type="project" value="TreeGrafter"/>
</dbReference>
<reference evidence="7 8" key="1">
    <citation type="submission" date="2015-07" db="EMBL/GenBank/DDBJ databases">
        <title>Whole genome sequence of Thermanaerothrix daxensis DSM 23592.</title>
        <authorList>
            <person name="Hemp J."/>
            <person name="Ward L.M."/>
            <person name="Pace L.A."/>
            <person name="Fischer W.W."/>
        </authorList>
    </citation>
    <scope>NUCLEOTIDE SEQUENCE [LARGE SCALE GENOMIC DNA]</scope>
    <source>
        <strain evidence="7 8">GNS-1</strain>
    </source>
</reference>
<dbReference type="PANTHER" id="PTHR30055:SF234">
    <property type="entry name" value="HTH-TYPE TRANSCRIPTIONAL REGULATOR BETI"/>
    <property type="match status" value="1"/>
</dbReference>
<keyword evidence="8" id="KW-1185">Reference proteome</keyword>
<sequence>MPKHERAEETRRRILEAAREAFASQGYQATGVAEICQRAGVTKGAFFYHFPTKQALFLALLEEWLTQLDRYLQAERARGSTVAQSLYAMADMLRLGLTQGRDYLPMFLEFWLQAARDPAVWQATIEPYRRYRTYFTDLYRQGMTEGSLRDSDPALMALVTVSLALGLLLQGLMDSESVAWEEAAPAAFRWMLSLMQTFPSTPSDPTPR</sequence>
<evidence type="ECO:0000256" key="4">
    <source>
        <dbReference type="ARBA" id="ARBA00023163"/>
    </source>
</evidence>
<dbReference type="Gene3D" id="1.10.10.60">
    <property type="entry name" value="Homeodomain-like"/>
    <property type="match status" value="1"/>
</dbReference>
<dbReference type="Pfam" id="PF00440">
    <property type="entry name" value="TetR_N"/>
    <property type="match status" value="1"/>
</dbReference>
<dbReference type="PATRIC" id="fig|869279.4.peg.2334"/>
<feature type="DNA-binding region" description="H-T-H motif" evidence="5">
    <location>
        <begin position="31"/>
        <end position="50"/>
    </location>
</feature>
<dbReference type="PROSITE" id="PS50977">
    <property type="entry name" value="HTH_TETR_2"/>
    <property type="match status" value="1"/>
</dbReference>
<evidence type="ECO:0000256" key="1">
    <source>
        <dbReference type="ARBA" id="ARBA00022491"/>
    </source>
</evidence>
<dbReference type="RefSeq" id="WP_054521594.1">
    <property type="nucleotide sequence ID" value="NZ_LGKO01000004.1"/>
</dbReference>
<dbReference type="PANTHER" id="PTHR30055">
    <property type="entry name" value="HTH-TYPE TRANSCRIPTIONAL REGULATOR RUTR"/>
    <property type="match status" value="1"/>
</dbReference>
<dbReference type="InterPro" id="IPR009057">
    <property type="entry name" value="Homeodomain-like_sf"/>
</dbReference>
<keyword evidence="4" id="KW-0804">Transcription</keyword>
<dbReference type="STRING" id="869279.SE15_08020"/>
<dbReference type="PRINTS" id="PR00455">
    <property type="entry name" value="HTHTETR"/>
</dbReference>
<evidence type="ECO:0000313" key="7">
    <source>
        <dbReference type="EMBL" id="KPL83189.1"/>
    </source>
</evidence>
<accession>A0A0P6XRY9</accession>
<dbReference type="SUPFAM" id="SSF46689">
    <property type="entry name" value="Homeodomain-like"/>
    <property type="match status" value="1"/>
</dbReference>
<dbReference type="EMBL" id="LGKO01000004">
    <property type="protein sequence ID" value="KPL83189.1"/>
    <property type="molecule type" value="Genomic_DNA"/>
</dbReference>
<name>A0A0P6XRY9_9CHLR</name>
<comment type="caution">
    <text evidence="7">The sequence shown here is derived from an EMBL/GenBank/DDBJ whole genome shotgun (WGS) entry which is preliminary data.</text>
</comment>
<dbReference type="InterPro" id="IPR036271">
    <property type="entry name" value="Tet_transcr_reg_TetR-rel_C_sf"/>
</dbReference>
<evidence type="ECO:0000259" key="6">
    <source>
        <dbReference type="PROSITE" id="PS50977"/>
    </source>
</evidence>
<gene>
    <name evidence="7" type="ORF">SE15_08020</name>
</gene>
<dbReference type="InterPro" id="IPR050109">
    <property type="entry name" value="HTH-type_TetR-like_transc_reg"/>
</dbReference>
<dbReference type="InterPro" id="IPR001647">
    <property type="entry name" value="HTH_TetR"/>
</dbReference>
<keyword evidence="1" id="KW-0678">Repressor</keyword>
<evidence type="ECO:0000256" key="5">
    <source>
        <dbReference type="PROSITE-ProRule" id="PRU00335"/>
    </source>
</evidence>
<dbReference type="Gene3D" id="1.10.357.10">
    <property type="entry name" value="Tetracycline Repressor, domain 2"/>
    <property type="match status" value="1"/>
</dbReference>
<dbReference type="Proteomes" id="UP000050544">
    <property type="component" value="Unassembled WGS sequence"/>
</dbReference>
<feature type="domain" description="HTH tetR-type" evidence="6">
    <location>
        <begin position="8"/>
        <end position="68"/>
    </location>
</feature>
<dbReference type="InterPro" id="IPR039538">
    <property type="entry name" value="BetI_C"/>
</dbReference>
<evidence type="ECO:0000256" key="3">
    <source>
        <dbReference type="ARBA" id="ARBA00023125"/>
    </source>
</evidence>
<keyword evidence="3 5" id="KW-0238">DNA-binding</keyword>
<dbReference type="Pfam" id="PF13977">
    <property type="entry name" value="TetR_C_6"/>
    <property type="match status" value="1"/>
</dbReference>
<protein>
    <recommendedName>
        <fullName evidence="6">HTH tetR-type domain-containing protein</fullName>
    </recommendedName>
</protein>
<evidence type="ECO:0000256" key="2">
    <source>
        <dbReference type="ARBA" id="ARBA00023015"/>
    </source>
</evidence>
<organism evidence="7 8">
    <name type="scientific">Thermanaerothrix daxensis</name>
    <dbReference type="NCBI Taxonomy" id="869279"/>
    <lineage>
        <taxon>Bacteria</taxon>
        <taxon>Bacillati</taxon>
        <taxon>Chloroflexota</taxon>
        <taxon>Anaerolineae</taxon>
        <taxon>Anaerolineales</taxon>
        <taxon>Anaerolineaceae</taxon>
        <taxon>Thermanaerothrix</taxon>
    </lineage>
</organism>
<dbReference type="GO" id="GO:0003700">
    <property type="term" value="F:DNA-binding transcription factor activity"/>
    <property type="evidence" value="ECO:0007669"/>
    <property type="project" value="TreeGrafter"/>
</dbReference>
<dbReference type="AlphaFoldDB" id="A0A0P6XRY9"/>
<proteinExistence type="predicted"/>